<dbReference type="SUPFAM" id="SSF47473">
    <property type="entry name" value="EF-hand"/>
    <property type="match status" value="1"/>
</dbReference>
<dbReference type="Gene3D" id="1.10.238.10">
    <property type="entry name" value="EF-hand"/>
    <property type="match status" value="1"/>
</dbReference>
<dbReference type="PANTHER" id="PTHR11639:SF12">
    <property type="entry name" value="PROTEIN S100-A3"/>
    <property type="match status" value="1"/>
</dbReference>
<evidence type="ECO:0000256" key="2">
    <source>
        <dbReference type="ARBA" id="ARBA00022723"/>
    </source>
</evidence>
<organism evidence="6 7">
    <name type="scientific">Lynx pardinus</name>
    <name type="common">Iberian lynx</name>
    <name type="synonym">Felis pardina</name>
    <dbReference type="NCBI Taxonomy" id="191816"/>
    <lineage>
        <taxon>Eukaryota</taxon>
        <taxon>Metazoa</taxon>
        <taxon>Chordata</taxon>
        <taxon>Craniata</taxon>
        <taxon>Vertebrata</taxon>
        <taxon>Euteleostomi</taxon>
        <taxon>Mammalia</taxon>
        <taxon>Eutheria</taxon>
        <taxon>Laurasiatheria</taxon>
        <taxon>Carnivora</taxon>
        <taxon>Feliformia</taxon>
        <taxon>Felidae</taxon>
        <taxon>Felinae</taxon>
        <taxon>Lynx</taxon>
    </lineage>
</organism>
<name>A0A485MLY9_LYNPA</name>
<dbReference type="AlphaFoldDB" id="A0A485MLY9"/>
<dbReference type="InterPro" id="IPR001751">
    <property type="entry name" value="S100/CaBP7/8-like_CS"/>
</dbReference>
<accession>A0A485MLY9</accession>
<dbReference type="PROSITE" id="PS00303">
    <property type="entry name" value="S100_CABP"/>
    <property type="match status" value="1"/>
</dbReference>
<dbReference type="Proteomes" id="UP000386466">
    <property type="component" value="Unassembled WGS sequence"/>
</dbReference>
<dbReference type="EMBL" id="CAAGRJ010001341">
    <property type="protein sequence ID" value="VFV19112.1"/>
    <property type="molecule type" value="Genomic_DNA"/>
</dbReference>
<dbReference type="Pfam" id="PF01023">
    <property type="entry name" value="S_100"/>
    <property type="match status" value="1"/>
</dbReference>
<dbReference type="GO" id="GO:0048306">
    <property type="term" value="F:calcium-dependent protein binding"/>
    <property type="evidence" value="ECO:0007669"/>
    <property type="project" value="TreeGrafter"/>
</dbReference>
<sequence>MATPLEQALATVVSTFRKYAELSGGKHGLCQAGLKELLQKELPTWTPMGLRECDYSAFMSVLDTDKDCKVDFVEYVRSLACLCTFCHDYFKDVTPVTPVTPCSQ</sequence>
<dbReference type="InterPro" id="IPR011992">
    <property type="entry name" value="EF-hand-dom_pair"/>
</dbReference>
<dbReference type="GO" id="GO:0005509">
    <property type="term" value="F:calcium ion binding"/>
    <property type="evidence" value="ECO:0007669"/>
    <property type="project" value="TreeGrafter"/>
</dbReference>
<comment type="similarity">
    <text evidence="1">Belongs to the S-100 family.</text>
</comment>
<evidence type="ECO:0000313" key="7">
    <source>
        <dbReference type="Proteomes" id="UP000386466"/>
    </source>
</evidence>
<dbReference type="CDD" id="cd00213">
    <property type="entry name" value="S-100"/>
    <property type="match status" value="1"/>
</dbReference>
<evidence type="ECO:0000259" key="5">
    <source>
        <dbReference type="SMART" id="SM01394"/>
    </source>
</evidence>
<keyword evidence="4" id="KW-0106">Calcium</keyword>
<evidence type="ECO:0000256" key="4">
    <source>
        <dbReference type="ARBA" id="ARBA00022837"/>
    </source>
</evidence>
<dbReference type="SMART" id="SM01394">
    <property type="entry name" value="S_100"/>
    <property type="match status" value="1"/>
</dbReference>
<evidence type="ECO:0000313" key="6">
    <source>
        <dbReference type="EMBL" id="VFV19112.1"/>
    </source>
</evidence>
<dbReference type="InterPro" id="IPR034325">
    <property type="entry name" value="S-100_dom"/>
</dbReference>
<keyword evidence="7" id="KW-1185">Reference proteome</keyword>
<feature type="domain" description="S100/CaBP-9k-type calcium binding subdomain" evidence="5">
    <location>
        <begin position="5"/>
        <end position="47"/>
    </location>
</feature>
<evidence type="ECO:0000256" key="3">
    <source>
        <dbReference type="ARBA" id="ARBA00022737"/>
    </source>
</evidence>
<gene>
    <name evidence="6" type="ORF">LYPA_23C022542</name>
</gene>
<dbReference type="GO" id="GO:0046914">
    <property type="term" value="F:transition metal ion binding"/>
    <property type="evidence" value="ECO:0007669"/>
    <property type="project" value="InterPro"/>
</dbReference>
<proteinExistence type="inferred from homology"/>
<protein>
    <submittedName>
        <fullName evidence="6">Protein s100-a3-like</fullName>
    </submittedName>
</protein>
<keyword evidence="2" id="KW-0479">Metal-binding</keyword>
<dbReference type="PANTHER" id="PTHR11639">
    <property type="entry name" value="S100 CALCIUM-BINDING PROTEIN"/>
    <property type="match status" value="1"/>
</dbReference>
<keyword evidence="3" id="KW-0677">Repeat</keyword>
<dbReference type="InterPro" id="IPR013787">
    <property type="entry name" value="S100_Ca-bd_sub"/>
</dbReference>
<reference evidence="6 7" key="1">
    <citation type="submission" date="2019-01" db="EMBL/GenBank/DDBJ databases">
        <authorList>
            <person name="Alioto T."/>
            <person name="Alioto T."/>
        </authorList>
    </citation>
    <scope>NUCLEOTIDE SEQUENCE [LARGE SCALE GENOMIC DNA]</scope>
</reference>
<evidence type="ECO:0000256" key="1">
    <source>
        <dbReference type="ARBA" id="ARBA00007323"/>
    </source>
</evidence>